<keyword evidence="1" id="KW-0472">Membrane</keyword>
<feature type="transmembrane region" description="Helical" evidence="1">
    <location>
        <begin position="25"/>
        <end position="46"/>
    </location>
</feature>
<organism evidence="2">
    <name type="scientific">bioreactor metagenome</name>
    <dbReference type="NCBI Taxonomy" id="1076179"/>
    <lineage>
        <taxon>unclassified sequences</taxon>
        <taxon>metagenomes</taxon>
        <taxon>ecological metagenomes</taxon>
    </lineage>
</organism>
<comment type="caution">
    <text evidence="2">The sequence shown here is derived from an EMBL/GenBank/DDBJ whole genome shotgun (WGS) entry which is preliminary data.</text>
</comment>
<dbReference type="EMBL" id="VSSQ01104678">
    <property type="protein sequence ID" value="MPN45065.1"/>
    <property type="molecule type" value="Genomic_DNA"/>
</dbReference>
<feature type="transmembrane region" description="Helical" evidence="1">
    <location>
        <begin position="83"/>
        <end position="104"/>
    </location>
</feature>
<keyword evidence="1" id="KW-1133">Transmembrane helix</keyword>
<protein>
    <submittedName>
        <fullName evidence="2">Uncharacterized protein</fullName>
    </submittedName>
</protein>
<name>A0A645I1B2_9ZZZZ</name>
<reference evidence="2" key="1">
    <citation type="submission" date="2019-08" db="EMBL/GenBank/DDBJ databases">
        <authorList>
            <person name="Kucharzyk K."/>
            <person name="Murdoch R.W."/>
            <person name="Higgins S."/>
            <person name="Loffler F."/>
        </authorList>
    </citation>
    <scope>NUCLEOTIDE SEQUENCE</scope>
</reference>
<keyword evidence="1" id="KW-0812">Transmembrane</keyword>
<evidence type="ECO:0000256" key="1">
    <source>
        <dbReference type="SAM" id="Phobius"/>
    </source>
</evidence>
<dbReference type="AlphaFoldDB" id="A0A645I1B2"/>
<accession>A0A645I1B2</accession>
<gene>
    <name evidence="2" type="ORF">SDC9_192632</name>
</gene>
<sequence length="175" mass="20362">MGYAILGLDIVIYVFFKRGIKRTNLLYIIPFIAIFFTFFLIAITGLSDLSSLSRLNQYTDFFQNFKLLGSGIGDYDSVFTFDSFYLCTLYSMGILGLLYFIFYFKIVNKNLIITAENIKNNNSEYKNIFITANLLTFIYVFAFHHIAGSIIQNLLYLLLFLQVSEYSEKKYNKND</sequence>
<evidence type="ECO:0000313" key="2">
    <source>
        <dbReference type="EMBL" id="MPN45065.1"/>
    </source>
</evidence>
<feature type="transmembrane region" description="Helical" evidence="1">
    <location>
        <begin position="125"/>
        <end position="144"/>
    </location>
</feature>
<proteinExistence type="predicted"/>